<evidence type="ECO:0000313" key="4">
    <source>
        <dbReference type="Proteomes" id="UP000052023"/>
    </source>
</evidence>
<dbReference type="PROSITE" id="PS00061">
    <property type="entry name" value="ADH_SHORT"/>
    <property type="match status" value="1"/>
</dbReference>
<dbReference type="FunFam" id="3.40.50.720:FF:000084">
    <property type="entry name" value="Short-chain dehydrogenase reductase"/>
    <property type="match status" value="1"/>
</dbReference>
<dbReference type="CDD" id="cd05233">
    <property type="entry name" value="SDR_c"/>
    <property type="match status" value="1"/>
</dbReference>
<reference evidence="3 4" key="1">
    <citation type="submission" date="2014-03" db="EMBL/GenBank/DDBJ databases">
        <title>Bradyrhizobium valentinum sp. nov., isolated from effective nodules of Lupinus mariae-josephae, a lupine endemic of basic-lime soils in Eastern Spain.</title>
        <authorList>
            <person name="Duran D."/>
            <person name="Rey L."/>
            <person name="Navarro A."/>
            <person name="Busquets A."/>
            <person name="Imperial J."/>
            <person name="Ruiz-Argueso T."/>
        </authorList>
    </citation>
    <scope>NUCLEOTIDE SEQUENCE [LARGE SCALE GENOMIC DNA]</scope>
    <source>
        <strain evidence="3 4">Ro19</strain>
    </source>
</reference>
<gene>
    <name evidence="3" type="ORF">CQ13_10690</name>
</gene>
<dbReference type="AlphaFoldDB" id="A0A0R3MBZ0"/>
<evidence type="ECO:0008006" key="5">
    <source>
        <dbReference type="Google" id="ProtNLM"/>
    </source>
</evidence>
<comment type="similarity">
    <text evidence="1">Belongs to the short-chain dehydrogenases/reductases (SDR) family.</text>
</comment>
<dbReference type="Pfam" id="PF13561">
    <property type="entry name" value="adh_short_C2"/>
    <property type="match status" value="1"/>
</dbReference>
<dbReference type="PANTHER" id="PTHR24321:SF15">
    <property type="entry name" value="OXIDOREDUCTASE UCPA"/>
    <property type="match status" value="1"/>
</dbReference>
<evidence type="ECO:0000256" key="1">
    <source>
        <dbReference type="ARBA" id="ARBA00006484"/>
    </source>
</evidence>
<sequence>MEGAQVALLDRSAEGLDRAAQQIGSQSSTVLADVRDPSAVEAAVASAAKSMGGIDGVVNAAGISLWRSLEETSHDEWRNVMSINLDGPFHVCKAVIAELKKAGRGTIVNIASGAAFRQTPNFGAYCTSKAALVMMTKVLAAELVGLNIRANSICPGVIYTPMVERTLSGSTDRKQRTAQYFERQGMKRFGTVEEIAKLALFLTGPDSSFTTGSAYSADGGSVYH</sequence>
<dbReference type="Gene3D" id="3.40.50.720">
    <property type="entry name" value="NAD(P)-binding Rossmann-like Domain"/>
    <property type="match status" value="1"/>
</dbReference>
<organism evidence="3 4">
    <name type="scientific">Bradyrhizobium retamae</name>
    <dbReference type="NCBI Taxonomy" id="1300035"/>
    <lineage>
        <taxon>Bacteria</taxon>
        <taxon>Pseudomonadati</taxon>
        <taxon>Pseudomonadota</taxon>
        <taxon>Alphaproteobacteria</taxon>
        <taxon>Hyphomicrobiales</taxon>
        <taxon>Nitrobacteraceae</taxon>
        <taxon>Bradyrhizobium</taxon>
    </lineage>
</organism>
<protein>
    <recommendedName>
        <fullName evidence="5">Short-chain dehydrogenase</fullName>
    </recommendedName>
</protein>
<dbReference type="InterPro" id="IPR002347">
    <property type="entry name" value="SDR_fam"/>
</dbReference>
<name>A0A0R3MBZ0_9BRAD</name>
<dbReference type="InterPro" id="IPR020904">
    <property type="entry name" value="Sc_DH/Rdtase_CS"/>
</dbReference>
<dbReference type="Proteomes" id="UP000052023">
    <property type="component" value="Unassembled WGS sequence"/>
</dbReference>
<dbReference type="PRINTS" id="PR00081">
    <property type="entry name" value="GDHRDH"/>
</dbReference>
<evidence type="ECO:0000313" key="3">
    <source>
        <dbReference type="EMBL" id="KRR17842.1"/>
    </source>
</evidence>
<dbReference type="PRINTS" id="PR00080">
    <property type="entry name" value="SDRFAMILY"/>
</dbReference>
<dbReference type="GO" id="GO:0016491">
    <property type="term" value="F:oxidoreductase activity"/>
    <property type="evidence" value="ECO:0007669"/>
    <property type="project" value="UniProtKB-KW"/>
</dbReference>
<evidence type="ECO:0000256" key="2">
    <source>
        <dbReference type="ARBA" id="ARBA00023002"/>
    </source>
</evidence>
<keyword evidence="4" id="KW-1185">Reference proteome</keyword>
<dbReference type="SUPFAM" id="SSF51735">
    <property type="entry name" value="NAD(P)-binding Rossmann-fold domains"/>
    <property type="match status" value="1"/>
</dbReference>
<accession>A0A0R3MBZ0</accession>
<keyword evidence="2" id="KW-0560">Oxidoreductase</keyword>
<dbReference type="PANTHER" id="PTHR24321">
    <property type="entry name" value="DEHYDROGENASES, SHORT CHAIN"/>
    <property type="match status" value="1"/>
</dbReference>
<proteinExistence type="inferred from homology"/>
<comment type="caution">
    <text evidence="3">The sequence shown here is derived from an EMBL/GenBank/DDBJ whole genome shotgun (WGS) entry which is preliminary data.</text>
</comment>
<dbReference type="InterPro" id="IPR036291">
    <property type="entry name" value="NAD(P)-bd_dom_sf"/>
</dbReference>
<dbReference type="EMBL" id="LLYA01000203">
    <property type="protein sequence ID" value="KRR17842.1"/>
    <property type="molecule type" value="Genomic_DNA"/>
</dbReference>